<evidence type="ECO:0000256" key="3">
    <source>
        <dbReference type="ARBA" id="ARBA00022630"/>
    </source>
</evidence>
<accession>A0A9P7V535</accession>
<dbReference type="PANTHER" id="PTHR42747:SF3">
    <property type="entry name" value="NITRONATE MONOOXYGENASE-RELATED"/>
    <property type="match status" value="1"/>
</dbReference>
<evidence type="ECO:0000256" key="5">
    <source>
        <dbReference type="ARBA" id="ARBA00023002"/>
    </source>
</evidence>
<dbReference type="GeneID" id="66116978"/>
<keyword evidence="6" id="KW-0503">Monooxygenase</keyword>
<reference evidence="7" key="1">
    <citation type="submission" date="2021-03" db="EMBL/GenBank/DDBJ databases">
        <authorList>
            <person name="Palmer J.M."/>
        </authorList>
    </citation>
    <scope>NUCLEOTIDE SEQUENCE</scope>
    <source>
        <strain evidence="7">ARV_011</strain>
    </source>
</reference>
<keyword evidence="5" id="KW-0560">Oxidoreductase</keyword>
<evidence type="ECO:0000256" key="2">
    <source>
        <dbReference type="ARBA" id="ARBA00009881"/>
    </source>
</evidence>
<dbReference type="GO" id="GO:0018580">
    <property type="term" value="F:nitronate monooxygenase activity"/>
    <property type="evidence" value="ECO:0007669"/>
    <property type="project" value="InterPro"/>
</dbReference>
<keyword evidence="3" id="KW-0285">Flavoprotein</keyword>
<gene>
    <name evidence="7" type="ORF">KQ657_003604</name>
</gene>
<comment type="cofactor">
    <cofactor evidence="1">
        <name>FMN</name>
        <dbReference type="ChEBI" id="CHEBI:58210"/>
    </cofactor>
</comment>
<dbReference type="OrthoDB" id="10265891at2759"/>
<dbReference type="RefSeq" id="XP_043046846.1">
    <property type="nucleotide sequence ID" value="XM_043194307.1"/>
</dbReference>
<dbReference type="EMBL" id="JAHMUF010000036">
    <property type="protein sequence ID" value="KAG7191291.1"/>
    <property type="molecule type" value="Genomic_DNA"/>
</dbReference>
<dbReference type="AlphaFoldDB" id="A0A9P7V535"/>
<evidence type="ECO:0000256" key="6">
    <source>
        <dbReference type="ARBA" id="ARBA00023033"/>
    </source>
</evidence>
<keyword evidence="8" id="KW-1185">Reference proteome</keyword>
<comment type="similarity">
    <text evidence="2">Belongs to the nitronate monooxygenase family. NMO class I subfamily.</text>
</comment>
<protein>
    <recommendedName>
        <fullName evidence="9">2-nitropropane dioxygenase</fullName>
    </recommendedName>
</protein>
<keyword evidence="4" id="KW-0288">FMN</keyword>
<name>A0A9P7V535_9ASCO</name>
<organism evidence="7 8">
    <name type="scientific">Scheffersomyces spartinae</name>
    <dbReference type="NCBI Taxonomy" id="45513"/>
    <lineage>
        <taxon>Eukaryota</taxon>
        <taxon>Fungi</taxon>
        <taxon>Dikarya</taxon>
        <taxon>Ascomycota</taxon>
        <taxon>Saccharomycotina</taxon>
        <taxon>Pichiomycetes</taxon>
        <taxon>Debaryomycetaceae</taxon>
        <taxon>Scheffersomyces</taxon>
    </lineage>
</organism>
<sequence length="370" mass="40633">MSLFTKSTGCGFPLIQAPMAGVSTIKLASAVTNAGGIGSIPLGAIDYTSSKGIDQTKSLLSEFDSLTEGSRLVNLNFFAHEPQVEPNPTQLENWRKLYAKYNPDVQAPLANSNISIKEIEQNHPEQFGKLWCEIEAFGPKIVSFHFGYPSLKSIDQLKKSGILVFVTATNIEEATEVSDFADGIVLQGYEAGGHRGTWLSTEAKLDEGLSTMVLVQQARKILGSKTLLIASGGIIDKSAVKFFLVDLGADAVQCGTAFILTHECETSPSSQWLWNSITLKESLGTVMTDLILGKRARAVKTEFLSDLIHRHDIANTLPDYGYRYKLYKDFLGANASLKSEYGFFLAGQNYKLLTERLSAKERLESLMRLE</sequence>
<dbReference type="Gene3D" id="3.20.20.70">
    <property type="entry name" value="Aldolase class I"/>
    <property type="match status" value="1"/>
</dbReference>
<dbReference type="PANTHER" id="PTHR42747">
    <property type="entry name" value="NITRONATE MONOOXYGENASE-RELATED"/>
    <property type="match status" value="1"/>
</dbReference>
<dbReference type="Proteomes" id="UP000790833">
    <property type="component" value="Unassembled WGS sequence"/>
</dbReference>
<evidence type="ECO:0000256" key="4">
    <source>
        <dbReference type="ARBA" id="ARBA00022643"/>
    </source>
</evidence>
<evidence type="ECO:0008006" key="9">
    <source>
        <dbReference type="Google" id="ProtNLM"/>
    </source>
</evidence>
<dbReference type="Pfam" id="PF03060">
    <property type="entry name" value="NMO"/>
    <property type="match status" value="1"/>
</dbReference>
<evidence type="ECO:0000313" key="8">
    <source>
        <dbReference type="Proteomes" id="UP000790833"/>
    </source>
</evidence>
<comment type="caution">
    <text evidence="7">The sequence shown here is derived from an EMBL/GenBank/DDBJ whole genome shotgun (WGS) entry which is preliminary data.</text>
</comment>
<dbReference type="SUPFAM" id="SSF51412">
    <property type="entry name" value="Inosine monophosphate dehydrogenase (IMPDH)"/>
    <property type="match status" value="1"/>
</dbReference>
<dbReference type="CDD" id="cd04730">
    <property type="entry name" value="NPD_like"/>
    <property type="match status" value="1"/>
</dbReference>
<evidence type="ECO:0000256" key="1">
    <source>
        <dbReference type="ARBA" id="ARBA00001917"/>
    </source>
</evidence>
<proteinExistence type="inferred from homology"/>
<dbReference type="InterPro" id="IPR013785">
    <property type="entry name" value="Aldolase_TIM"/>
</dbReference>
<evidence type="ECO:0000313" key="7">
    <source>
        <dbReference type="EMBL" id="KAG7191291.1"/>
    </source>
</evidence>
<dbReference type="InterPro" id="IPR004136">
    <property type="entry name" value="NMO"/>
</dbReference>